<dbReference type="Pfam" id="PF05154">
    <property type="entry name" value="TM2"/>
    <property type="match status" value="1"/>
</dbReference>
<comment type="caution">
    <text evidence="7">The sequence shown here is derived from an EMBL/GenBank/DDBJ whole genome shotgun (WGS) entry which is preliminary data.</text>
</comment>
<evidence type="ECO:0000256" key="4">
    <source>
        <dbReference type="ARBA" id="ARBA00023136"/>
    </source>
</evidence>
<keyword evidence="8" id="KW-1185">Reference proteome</keyword>
<protein>
    <recommendedName>
        <fullName evidence="6">TM2 domain-containing protein</fullName>
    </recommendedName>
</protein>
<gene>
    <name evidence="7" type="ORF">GCM10023260_03180</name>
</gene>
<evidence type="ECO:0000256" key="3">
    <source>
        <dbReference type="ARBA" id="ARBA00022989"/>
    </source>
</evidence>
<evidence type="ECO:0000313" key="7">
    <source>
        <dbReference type="EMBL" id="GAA5095325.1"/>
    </source>
</evidence>
<evidence type="ECO:0000256" key="5">
    <source>
        <dbReference type="SAM" id="Phobius"/>
    </source>
</evidence>
<feature type="domain" description="TM2" evidence="6">
    <location>
        <begin position="64"/>
        <end position="111"/>
    </location>
</feature>
<keyword evidence="3 5" id="KW-1133">Transmembrane helix</keyword>
<keyword evidence="2 5" id="KW-0812">Transmembrane</keyword>
<feature type="transmembrane region" description="Helical" evidence="5">
    <location>
        <begin position="93"/>
        <end position="115"/>
    </location>
</feature>
<dbReference type="RefSeq" id="WP_345096237.1">
    <property type="nucleotide sequence ID" value="NZ_BAABIY010000011.1"/>
</dbReference>
<keyword evidence="4 5" id="KW-0472">Membrane</keyword>
<comment type="subcellular location">
    <subcellularLocation>
        <location evidence="1">Membrane</location>
        <topology evidence="1">Multi-pass membrane protein</topology>
    </subcellularLocation>
</comment>
<feature type="transmembrane region" description="Helical" evidence="5">
    <location>
        <begin position="68"/>
        <end position="87"/>
    </location>
</feature>
<name>A0ABP9MEW6_9HYPH</name>
<accession>A0ABP9MEW6</accession>
<dbReference type="InterPro" id="IPR007829">
    <property type="entry name" value="TM2"/>
</dbReference>
<organism evidence="7 8">
    <name type="scientific">Bartonella acomydis</name>
    <dbReference type="NCBI Taxonomy" id="686234"/>
    <lineage>
        <taxon>Bacteria</taxon>
        <taxon>Pseudomonadati</taxon>
        <taxon>Pseudomonadota</taxon>
        <taxon>Alphaproteobacteria</taxon>
        <taxon>Hyphomicrobiales</taxon>
        <taxon>Bartonellaceae</taxon>
        <taxon>Bartonella</taxon>
    </lineage>
</organism>
<sequence length="135" mass="14922">MRGRIIGQDQSAYFVSGDDGKRYQFSSWEWLGKNPPKIGDSVDFVCEGDIIKSVVPLLGQQPSEHSQVIIAIVCWFLGLLGIHRFMVGKVGTGILMLLLSLSVIGLVASLIWRVIDLIFILTGKFTDKNGNRVTN</sequence>
<dbReference type="Proteomes" id="UP001501525">
    <property type="component" value="Unassembled WGS sequence"/>
</dbReference>
<dbReference type="EMBL" id="BAABIY010000011">
    <property type="protein sequence ID" value="GAA5095325.1"/>
    <property type="molecule type" value="Genomic_DNA"/>
</dbReference>
<evidence type="ECO:0000256" key="2">
    <source>
        <dbReference type="ARBA" id="ARBA00022692"/>
    </source>
</evidence>
<evidence type="ECO:0000313" key="8">
    <source>
        <dbReference type="Proteomes" id="UP001501525"/>
    </source>
</evidence>
<proteinExistence type="predicted"/>
<evidence type="ECO:0000256" key="1">
    <source>
        <dbReference type="ARBA" id="ARBA00004141"/>
    </source>
</evidence>
<evidence type="ECO:0000259" key="6">
    <source>
        <dbReference type="Pfam" id="PF05154"/>
    </source>
</evidence>
<reference evidence="8" key="1">
    <citation type="journal article" date="2019" name="Int. J. Syst. Evol. Microbiol.">
        <title>The Global Catalogue of Microorganisms (GCM) 10K type strain sequencing project: providing services to taxonomists for standard genome sequencing and annotation.</title>
        <authorList>
            <consortium name="The Broad Institute Genomics Platform"/>
            <consortium name="The Broad Institute Genome Sequencing Center for Infectious Disease"/>
            <person name="Wu L."/>
            <person name="Ma J."/>
        </authorList>
    </citation>
    <scope>NUCLEOTIDE SEQUENCE [LARGE SCALE GENOMIC DNA]</scope>
    <source>
        <strain evidence="8">JCM 17706</strain>
    </source>
</reference>